<accession>A0ABD0LVU9</accession>
<protein>
    <submittedName>
        <fullName evidence="2">Uncharacterized protein</fullName>
    </submittedName>
</protein>
<evidence type="ECO:0000256" key="1">
    <source>
        <dbReference type="SAM" id="MobiDB-lite"/>
    </source>
</evidence>
<evidence type="ECO:0000313" key="3">
    <source>
        <dbReference type="Proteomes" id="UP001519460"/>
    </source>
</evidence>
<organism evidence="2 3">
    <name type="scientific">Batillaria attramentaria</name>
    <dbReference type="NCBI Taxonomy" id="370345"/>
    <lineage>
        <taxon>Eukaryota</taxon>
        <taxon>Metazoa</taxon>
        <taxon>Spiralia</taxon>
        <taxon>Lophotrochozoa</taxon>
        <taxon>Mollusca</taxon>
        <taxon>Gastropoda</taxon>
        <taxon>Caenogastropoda</taxon>
        <taxon>Sorbeoconcha</taxon>
        <taxon>Cerithioidea</taxon>
        <taxon>Batillariidae</taxon>
        <taxon>Batillaria</taxon>
    </lineage>
</organism>
<feature type="compositionally biased region" description="Polar residues" evidence="1">
    <location>
        <begin position="304"/>
        <end position="318"/>
    </location>
</feature>
<proteinExistence type="predicted"/>
<dbReference type="AlphaFoldDB" id="A0ABD0LVU9"/>
<sequence length="489" mass="54360">MEYSSNKPLALQVYKTAAEFKAHRLNRSEQSRLNTARFSISKEARSLEKDFRLTKAKLESQFRRRFSVHDTSLASTSAVSTPSRLGEDAFSLRRGSQIHAGRRHSEWSIADSMARGRLLQRRQTVGGAASALPGSRSYGGRSRLSAAGLSDCDFCEKVSQIMDQYAKTTCQNTKEANVKKYSADVNAGVSREDGAAQEQHLMDVDQKHDETTSKNLPRRTSSAVVNVIQENGITGGTKSIIQSRLKARSAFYPRRASKPASVRYADCADDGREMDETDGVNHGLCNGPTNPTVKISAEKDASERQTSPDGNNTTQKTSLPDAKSDQTPSEDTENSPRQNHHQHHPPHVSLKDFEDVILDHAQNCPSGIVGRSRLQSVAFEDLRGSPVSSLSSRRTSAPTPRFILEGRVSEFLDQQQEFNKRFPLKRHDVTSLQCARPDLLNASRKQDELEKRNKRKKADMIEEVMNKLGLARTNCDGSDTGRFPSIKKQ</sequence>
<keyword evidence="3" id="KW-1185">Reference proteome</keyword>
<dbReference type="Proteomes" id="UP001519460">
    <property type="component" value="Unassembled WGS sequence"/>
</dbReference>
<comment type="caution">
    <text evidence="2">The sequence shown here is derived from an EMBL/GenBank/DDBJ whole genome shotgun (WGS) entry which is preliminary data.</text>
</comment>
<gene>
    <name evidence="2" type="ORF">BaRGS_00005434</name>
</gene>
<evidence type="ECO:0000313" key="2">
    <source>
        <dbReference type="EMBL" id="KAK7503169.1"/>
    </source>
</evidence>
<reference evidence="2 3" key="1">
    <citation type="journal article" date="2023" name="Sci. Data">
        <title>Genome assembly of the Korean intertidal mud-creeper Batillaria attramentaria.</title>
        <authorList>
            <person name="Patra A.K."/>
            <person name="Ho P.T."/>
            <person name="Jun S."/>
            <person name="Lee S.J."/>
            <person name="Kim Y."/>
            <person name="Won Y.J."/>
        </authorList>
    </citation>
    <scope>NUCLEOTIDE SEQUENCE [LARGE SCALE GENOMIC DNA]</scope>
    <source>
        <strain evidence="2">Wonlab-2016</strain>
    </source>
</reference>
<dbReference type="EMBL" id="JACVVK020000021">
    <property type="protein sequence ID" value="KAK7503169.1"/>
    <property type="molecule type" value="Genomic_DNA"/>
</dbReference>
<feature type="region of interest" description="Disordered" evidence="1">
    <location>
        <begin position="278"/>
        <end position="347"/>
    </location>
</feature>
<name>A0ABD0LVU9_9CAEN</name>